<dbReference type="Pfam" id="PF00067">
    <property type="entry name" value="p450"/>
    <property type="match status" value="1"/>
</dbReference>
<dbReference type="Gene3D" id="1.10.630.10">
    <property type="entry name" value="Cytochrome P450"/>
    <property type="match status" value="1"/>
</dbReference>
<comment type="caution">
    <text evidence="1">The sequence shown here is derived from an EMBL/GenBank/DDBJ whole genome shotgun (WGS) entry which is preliminary data.</text>
</comment>
<proteinExistence type="predicted"/>
<dbReference type="Proteomes" id="UP001480595">
    <property type="component" value="Unassembled WGS sequence"/>
</dbReference>
<gene>
    <name evidence="1" type="ORF">PG994_011296</name>
</gene>
<keyword evidence="2" id="KW-1185">Reference proteome</keyword>
<protein>
    <recommendedName>
        <fullName evidence="3">Cytochrome P450</fullName>
    </recommendedName>
</protein>
<dbReference type="EMBL" id="JAQQWL010000011">
    <property type="protein sequence ID" value="KAK8049566.1"/>
    <property type="molecule type" value="Genomic_DNA"/>
</dbReference>
<dbReference type="InterPro" id="IPR036396">
    <property type="entry name" value="Cyt_P450_sf"/>
</dbReference>
<evidence type="ECO:0000313" key="1">
    <source>
        <dbReference type="EMBL" id="KAK8049566.1"/>
    </source>
</evidence>
<evidence type="ECO:0008006" key="3">
    <source>
        <dbReference type="Google" id="ProtNLM"/>
    </source>
</evidence>
<dbReference type="InterPro" id="IPR001128">
    <property type="entry name" value="Cyt_P450"/>
</dbReference>
<reference evidence="1 2" key="1">
    <citation type="submission" date="2023-01" db="EMBL/GenBank/DDBJ databases">
        <title>Analysis of 21 Apiospora genomes using comparative genomics revels a genus with tremendous synthesis potential of carbohydrate active enzymes and secondary metabolites.</title>
        <authorList>
            <person name="Sorensen T."/>
        </authorList>
    </citation>
    <scope>NUCLEOTIDE SEQUENCE [LARGE SCALE GENOMIC DNA]</scope>
    <source>
        <strain evidence="1 2">CBS 135458</strain>
    </source>
</reference>
<dbReference type="RefSeq" id="XP_066711815.1">
    <property type="nucleotide sequence ID" value="XM_066862705.1"/>
</dbReference>
<dbReference type="GeneID" id="92095768"/>
<accession>A0ABR1TUM8</accession>
<name>A0ABR1TUM8_9PEZI</name>
<evidence type="ECO:0000313" key="2">
    <source>
        <dbReference type="Proteomes" id="UP001480595"/>
    </source>
</evidence>
<organism evidence="1 2">
    <name type="scientific">Apiospora phragmitis</name>
    <dbReference type="NCBI Taxonomy" id="2905665"/>
    <lineage>
        <taxon>Eukaryota</taxon>
        <taxon>Fungi</taxon>
        <taxon>Dikarya</taxon>
        <taxon>Ascomycota</taxon>
        <taxon>Pezizomycotina</taxon>
        <taxon>Sordariomycetes</taxon>
        <taxon>Xylariomycetidae</taxon>
        <taxon>Amphisphaeriales</taxon>
        <taxon>Apiosporaceae</taxon>
        <taxon>Apiospora</taxon>
    </lineage>
</organism>
<dbReference type="SUPFAM" id="SSF48264">
    <property type="entry name" value="Cytochrome P450"/>
    <property type="match status" value="1"/>
</dbReference>
<sequence length="193" mass="22050">MRSIEPCIHSNTDRWGELIGQTISEGAEWSASLNMADWVNYLVCDILGDICFGKSFSMNDPTSELTYVPHLMADFVKLVHPIEFSPLASLWSPSAQEWEDFVEKCLSDLTRMEQLYTDTGKRKDLFHFLFGAVDPKWAQATSSTSYNKEVYPEPFRFNPERWIISEHGISAHPAQNVALAESVHHYGKNRAQF</sequence>